<organism evidence="2 3">
    <name type="scientific">Amycolatopsis oliviviridis</name>
    <dbReference type="NCBI Taxonomy" id="1471590"/>
    <lineage>
        <taxon>Bacteria</taxon>
        <taxon>Bacillati</taxon>
        <taxon>Actinomycetota</taxon>
        <taxon>Actinomycetes</taxon>
        <taxon>Pseudonocardiales</taxon>
        <taxon>Pseudonocardiaceae</taxon>
        <taxon>Amycolatopsis</taxon>
    </lineage>
</organism>
<keyword evidence="3" id="KW-1185">Reference proteome</keyword>
<protein>
    <submittedName>
        <fullName evidence="2">Uncharacterized protein</fullName>
    </submittedName>
</protein>
<dbReference type="EMBL" id="BNAY01000013">
    <property type="protein sequence ID" value="GHH36416.1"/>
    <property type="molecule type" value="Genomic_DNA"/>
</dbReference>
<gene>
    <name evidence="2" type="ORF">GCM10017790_79240</name>
</gene>
<feature type="region of interest" description="Disordered" evidence="1">
    <location>
        <begin position="1"/>
        <end position="21"/>
    </location>
</feature>
<evidence type="ECO:0000313" key="3">
    <source>
        <dbReference type="Proteomes" id="UP000635387"/>
    </source>
</evidence>
<evidence type="ECO:0000313" key="2">
    <source>
        <dbReference type="EMBL" id="GHH36416.1"/>
    </source>
</evidence>
<accession>A0ABQ3M8F9</accession>
<evidence type="ECO:0000256" key="1">
    <source>
        <dbReference type="SAM" id="MobiDB-lite"/>
    </source>
</evidence>
<comment type="caution">
    <text evidence="2">The sequence shown here is derived from an EMBL/GenBank/DDBJ whole genome shotgun (WGS) entry which is preliminary data.</text>
</comment>
<reference evidence="3" key="1">
    <citation type="journal article" date="2019" name="Int. J. Syst. Evol. Microbiol.">
        <title>The Global Catalogue of Microorganisms (GCM) 10K type strain sequencing project: providing services to taxonomists for standard genome sequencing and annotation.</title>
        <authorList>
            <consortium name="The Broad Institute Genomics Platform"/>
            <consortium name="The Broad Institute Genome Sequencing Center for Infectious Disease"/>
            <person name="Wu L."/>
            <person name="Ma J."/>
        </authorList>
    </citation>
    <scope>NUCLEOTIDE SEQUENCE [LARGE SCALE GENOMIC DNA]</scope>
    <source>
        <strain evidence="3">CGMCC 4.7683</strain>
    </source>
</reference>
<proteinExistence type="predicted"/>
<name>A0ABQ3M8F9_9PSEU</name>
<sequence>MGFAAGAEHQPDPRLLFGQRPDAARRERGILQRPHLFAVHTHFVFKARAGFETGQHQQRVVVAPDLERAGGRPEDFDLTRGVGLDPHRRRCRVDVSQQGSQAQTHS</sequence>
<dbReference type="Proteomes" id="UP000635387">
    <property type="component" value="Unassembled WGS sequence"/>
</dbReference>